<dbReference type="RefSeq" id="WP_199601120.1">
    <property type="nucleotide sequence ID" value="NZ_JAEHJZ010000036.1"/>
</dbReference>
<evidence type="ECO:0000313" key="2">
    <source>
        <dbReference type="EMBL" id="MBJ7881916.1"/>
    </source>
</evidence>
<evidence type="ECO:0000259" key="1">
    <source>
        <dbReference type="PROSITE" id="PS51819"/>
    </source>
</evidence>
<evidence type="ECO:0000313" key="3">
    <source>
        <dbReference type="Proteomes" id="UP000662373"/>
    </source>
</evidence>
<comment type="caution">
    <text evidence="2">The sequence shown here is derived from an EMBL/GenBank/DDBJ whole genome shotgun (WGS) entry which is preliminary data.</text>
</comment>
<proteinExistence type="predicted"/>
<dbReference type="Gene3D" id="3.10.180.10">
    <property type="entry name" value="2,3-Dihydroxybiphenyl 1,2-Dioxygenase, domain 1"/>
    <property type="match status" value="1"/>
</dbReference>
<feature type="domain" description="VOC" evidence="1">
    <location>
        <begin position="1"/>
        <end position="124"/>
    </location>
</feature>
<dbReference type="PROSITE" id="PS51819">
    <property type="entry name" value="VOC"/>
    <property type="match status" value="1"/>
</dbReference>
<dbReference type="InterPro" id="IPR004360">
    <property type="entry name" value="Glyas_Fos-R_dOase_dom"/>
</dbReference>
<name>A0A934KM43_9FLAO</name>
<dbReference type="Proteomes" id="UP000662373">
    <property type="component" value="Unassembled WGS sequence"/>
</dbReference>
<organism evidence="2 3">
    <name type="scientific">Gelidibacter salicanalis</name>
    <dbReference type="NCBI Taxonomy" id="291193"/>
    <lineage>
        <taxon>Bacteria</taxon>
        <taxon>Pseudomonadati</taxon>
        <taxon>Bacteroidota</taxon>
        <taxon>Flavobacteriia</taxon>
        <taxon>Flavobacteriales</taxon>
        <taxon>Flavobacteriaceae</taxon>
        <taxon>Gelidibacter</taxon>
    </lineage>
</organism>
<dbReference type="InterPro" id="IPR029068">
    <property type="entry name" value="Glyas_Bleomycin-R_OHBP_Dase"/>
</dbReference>
<dbReference type="SUPFAM" id="SSF54593">
    <property type="entry name" value="Glyoxalase/Bleomycin resistance protein/Dihydroxybiphenyl dioxygenase"/>
    <property type="match status" value="1"/>
</dbReference>
<gene>
    <name evidence="2" type="ORF">JEM65_14870</name>
</gene>
<sequence length="129" mass="15085">MTKIDPIIAVKDVEASSKWYQSLFGFKSKHGGKEFDILVNNNDEVLLCLHKWREHEHPTMKNPAIKPGNGLILYFRTENMRLIWQNSKNINAVIEEDIHLNPNSKKEEFSLRDPNGYYLTITELHEYEG</sequence>
<dbReference type="Pfam" id="PF00903">
    <property type="entry name" value="Glyoxalase"/>
    <property type="match status" value="1"/>
</dbReference>
<reference evidence="2 3" key="1">
    <citation type="submission" date="2020-09" db="EMBL/GenBank/DDBJ databases">
        <title>Draft genome of Gelidibacter salicanalis PAMC21136.</title>
        <authorList>
            <person name="Park H."/>
        </authorList>
    </citation>
    <scope>NUCLEOTIDE SEQUENCE [LARGE SCALE GENOMIC DNA]</scope>
    <source>
        <strain evidence="2 3">PAMC21136</strain>
    </source>
</reference>
<accession>A0A934KM43</accession>
<dbReference type="EMBL" id="JAEHJZ010000036">
    <property type="protein sequence ID" value="MBJ7881916.1"/>
    <property type="molecule type" value="Genomic_DNA"/>
</dbReference>
<keyword evidence="3" id="KW-1185">Reference proteome</keyword>
<dbReference type="InterPro" id="IPR037523">
    <property type="entry name" value="VOC_core"/>
</dbReference>
<protein>
    <submittedName>
        <fullName evidence="2">Glyoxalase</fullName>
    </submittedName>
</protein>
<dbReference type="AlphaFoldDB" id="A0A934KM43"/>